<sequence length="536" mass="59573">MHSVAIDEQHKFLAHINKLPPEVFGRIFLLCQDVDSPFEHDDIVGPSLGWIRVTHVCRHWRAVALEMRDLWTRIPFSLGTHWVDTMFARAERTPLVVNCTTGPCLTEHQQEQIVTHLSHIKVLRIVGDADEISTVAAALDTPTPCLELLEVCATHAGPPVVLPELLLGASAPRLRSLSVGNPRSFPWSSPVLRDLTSLFVHIVPRSAPMAYWRTVPSTTFTDFLSALEGIKGLRTLSLTGCCPWRSSAGSEHRVIRLSRLEQLTFSSALRDCTTILSHLDVPSNARLSVLSLSAGIRGTDGLLAFFSALKTYLHIGVGADPQHISYLEVIRDLPETLSVSLSWPSATSVTSPPVQMRFQGPGMFYDRERRAYLDFVRIACDTLASAQLRTLKLHEPCPDLIWSAVRWKGHLAPAGAVRELATSHDGVAMLVEALTPSRGASDDLLLPTLESLEFADTDLHEIYEDDETGEVDSVFDMLVTCLELRSLNLASTSKRCAVNRLMIDRLKCLTLTVEWRGSHGELYIMWRRSPARPHLV</sequence>
<dbReference type="EMBL" id="MU275904">
    <property type="protein sequence ID" value="KAI0047461.1"/>
    <property type="molecule type" value="Genomic_DNA"/>
</dbReference>
<organism evidence="1 2">
    <name type="scientific">Auriscalpium vulgare</name>
    <dbReference type="NCBI Taxonomy" id="40419"/>
    <lineage>
        <taxon>Eukaryota</taxon>
        <taxon>Fungi</taxon>
        <taxon>Dikarya</taxon>
        <taxon>Basidiomycota</taxon>
        <taxon>Agaricomycotina</taxon>
        <taxon>Agaricomycetes</taxon>
        <taxon>Russulales</taxon>
        <taxon>Auriscalpiaceae</taxon>
        <taxon>Auriscalpium</taxon>
    </lineage>
</organism>
<name>A0ACB8RV17_9AGAM</name>
<reference evidence="1" key="1">
    <citation type="submission" date="2021-02" db="EMBL/GenBank/DDBJ databases">
        <authorList>
            <consortium name="DOE Joint Genome Institute"/>
            <person name="Ahrendt S."/>
            <person name="Looney B.P."/>
            <person name="Miyauchi S."/>
            <person name="Morin E."/>
            <person name="Drula E."/>
            <person name="Courty P.E."/>
            <person name="Chicoki N."/>
            <person name="Fauchery L."/>
            <person name="Kohler A."/>
            <person name="Kuo A."/>
            <person name="Labutti K."/>
            <person name="Pangilinan J."/>
            <person name="Lipzen A."/>
            <person name="Riley R."/>
            <person name="Andreopoulos W."/>
            <person name="He G."/>
            <person name="Johnson J."/>
            <person name="Barry K.W."/>
            <person name="Grigoriev I.V."/>
            <person name="Nagy L."/>
            <person name="Hibbett D."/>
            <person name="Henrissat B."/>
            <person name="Matheny P.B."/>
            <person name="Labbe J."/>
            <person name="Martin F."/>
        </authorList>
    </citation>
    <scope>NUCLEOTIDE SEQUENCE</scope>
    <source>
        <strain evidence="1">FP105234-sp</strain>
    </source>
</reference>
<protein>
    <submittedName>
        <fullName evidence="1">Uncharacterized protein</fullName>
    </submittedName>
</protein>
<proteinExistence type="predicted"/>
<dbReference type="Proteomes" id="UP000814033">
    <property type="component" value="Unassembled WGS sequence"/>
</dbReference>
<evidence type="ECO:0000313" key="1">
    <source>
        <dbReference type="EMBL" id="KAI0047461.1"/>
    </source>
</evidence>
<gene>
    <name evidence="1" type="ORF">FA95DRAFT_1559086</name>
</gene>
<evidence type="ECO:0000313" key="2">
    <source>
        <dbReference type="Proteomes" id="UP000814033"/>
    </source>
</evidence>
<keyword evidence="2" id="KW-1185">Reference proteome</keyword>
<reference evidence="1" key="2">
    <citation type="journal article" date="2022" name="New Phytol.">
        <title>Evolutionary transition to the ectomycorrhizal habit in the genomes of a hyperdiverse lineage of mushroom-forming fungi.</title>
        <authorList>
            <person name="Looney B."/>
            <person name="Miyauchi S."/>
            <person name="Morin E."/>
            <person name="Drula E."/>
            <person name="Courty P.E."/>
            <person name="Kohler A."/>
            <person name="Kuo A."/>
            <person name="LaButti K."/>
            <person name="Pangilinan J."/>
            <person name="Lipzen A."/>
            <person name="Riley R."/>
            <person name="Andreopoulos W."/>
            <person name="He G."/>
            <person name="Johnson J."/>
            <person name="Nolan M."/>
            <person name="Tritt A."/>
            <person name="Barry K.W."/>
            <person name="Grigoriev I.V."/>
            <person name="Nagy L.G."/>
            <person name="Hibbett D."/>
            <person name="Henrissat B."/>
            <person name="Matheny P.B."/>
            <person name="Labbe J."/>
            <person name="Martin F.M."/>
        </authorList>
    </citation>
    <scope>NUCLEOTIDE SEQUENCE</scope>
    <source>
        <strain evidence="1">FP105234-sp</strain>
    </source>
</reference>
<accession>A0ACB8RV17</accession>
<comment type="caution">
    <text evidence="1">The sequence shown here is derived from an EMBL/GenBank/DDBJ whole genome shotgun (WGS) entry which is preliminary data.</text>
</comment>